<evidence type="ECO:0000256" key="1">
    <source>
        <dbReference type="SAM" id="Phobius"/>
    </source>
</evidence>
<feature type="transmembrane region" description="Helical" evidence="1">
    <location>
        <begin position="267"/>
        <end position="285"/>
    </location>
</feature>
<proteinExistence type="predicted"/>
<protein>
    <recommendedName>
        <fullName evidence="4">Intimal thickness related receptor IRP domain-containing protein</fullName>
    </recommendedName>
</protein>
<dbReference type="EMBL" id="HBFQ01009523">
    <property type="protein sequence ID" value="CAD8832322.1"/>
    <property type="molecule type" value="Transcribed_RNA"/>
</dbReference>
<evidence type="ECO:0000256" key="2">
    <source>
        <dbReference type="SAM" id="SignalP"/>
    </source>
</evidence>
<evidence type="ECO:0008006" key="4">
    <source>
        <dbReference type="Google" id="ProtNLM"/>
    </source>
</evidence>
<feature type="transmembrane region" description="Helical" evidence="1">
    <location>
        <begin position="342"/>
        <end position="359"/>
    </location>
</feature>
<keyword evidence="1" id="KW-0472">Membrane</keyword>
<keyword evidence="2" id="KW-0732">Signal</keyword>
<feature type="chain" id="PRO_5030842319" description="Intimal thickness related receptor IRP domain-containing protein" evidence="2">
    <location>
        <begin position="23"/>
        <end position="422"/>
    </location>
</feature>
<keyword evidence="1" id="KW-0812">Transmembrane</keyword>
<feature type="transmembrane region" description="Helical" evidence="1">
    <location>
        <begin position="166"/>
        <end position="186"/>
    </location>
</feature>
<gene>
    <name evidence="3" type="ORF">NSCI0253_LOCUS6669</name>
</gene>
<evidence type="ECO:0000313" key="3">
    <source>
        <dbReference type="EMBL" id="CAD8832322.1"/>
    </source>
</evidence>
<organism evidence="3">
    <name type="scientific">Noctiluca scintillans</name>
    <name type="common">Sea sparkle</name>
    <name type="synonym">Red tide dinoflagellate</name>
    <dbReference type="NCBI Taxonomy" id="2966"/>
    <lineage>
        <taxon>Eukaryota</taxon>
        <taxon>Sar</taxon>
        <taxon>Alveolata</taxon>
        <taxon>Dinophyceae</taxon>
        <taxon>Noctilucales</taxon>
        <taxon>Noctilucaceae</taxon>
        <taxon>Noctiluca</taxon>
    </lineage>
</organism>
<reference evidence="3" key="1">
    <citation type="submission" date="2021-01" db="EMBL/GenBank/DDBJ databases">
        <authorList>
            <person name="Corre E."/>
            <person name="Pelletier E."/>
            <person name="Niang G."/>
            <person name="Scheremetjew M."/>
            <person name="Finn R."/>
            <person name="Kale V."/>
            <person name="Holt S."/>
            <person name="Cochrane G."/>
            <person name="Meng A."/>
            <person name="Brown T."/>
            <person name="Cohen L."/>
        </authorList>
    </citation>
    <scope>NUCLEOTIDE SEQUENCE</scope>
</reference>
<feature type="transmembrane region" description="Helical" evidence="1">
    <location>
        <begin position="297"/>
        <end position="321"/>
    </location>
</feature>
<feature type="signal peptide" evidence="2">
    <location>
        <begin position="1"/>
        <end position="22"/>
    </location>
</feature>
<sequence length="422" mass="48582">MALGKRTRWYFVTLLLAHGAIPNPPGNIPTPYSVHAPGLSRTWARVQDDMGFAPGAVMRFDINNTQPAEHTYLVIFSRSQMPIGFQQIIPNLDDVGPYEPCFWRMPFYDRLDVTMFINASGDDQYDIFIQNMDGHEMDIYLSFGFENPGGRHLLVQDYSVANVFQWFGPIFMISGVAYAILLVTVWRRKTTKMHTLMASVFFLEAFYLFAQASFLNALDAGRNDWWRRWPAQLLDIIQRIAELMMFLMLSLGWKISRNNLNTCEMRFASVVSGTMFCLGLLHELWPYSGYLLSRDILKAFCDLVVIVAMNFNLQLLSAQIMNAPASLDAGKHYRKQKAYRDLRWIFFALIGSPTVETFIEDKVAPWDALWVSRALKLLIKWAIYVSLVVVFSPAMEPLRVFELTVQRDEEEVDAREMVLVVE</sequence>
<feature type="transmembrane region" description="Helical" evidence="1">
    <location>
        <begin position="379"/>
        <end position="398"/>
    </location>
</feature>
<name>A0A7S1EYT0_NOCSC</name>
<feature type="transmembrane region" description="Helical" evidence="1">
    <location>
        <begin position="198"/>
        <end position="216"/>
    </location>
</feature>
<keyword evidence="1" id="KW-1133">Transmembrane helix</keyword>
<accession>A0A7S1EYT0</accession>
<dbReference type="AlphaFoldDB" id="A0A7S1EYT0"/>